<keyword evidence="10" id="KW-0472">Membrane</keyword>
<feature type="compositionally biased region" description="Pro residues" evidence="9">
    <location>
        <begin position="470"/>
        <end position="495"/>
    </location>
</feature>
<keyword evidence="13" id="KW-1185">Reference proteome</keyword>
<evidence type="ECO:0000256" key="7">
    <source>
        <dbReference type="ARBA" id="ARBA00022840"/>
    </source>
</evidence>
<keyword evidence="4" id="KW-0732">Signal</keyword>
<dbReference type="RefSeq" id="WP_068264503.1">
    <property type="nucleotide sequence ID" value="NZ_LWSK01000062.1"/>
</dbReference>
<dbReference type="PANTHER" id="PTHR43289">
    <property type="entry name" value="MITOGEN-ACTIVATED PROTEIN KINASE KINASE KINASE 20-RELATED"/>
    <property type="match status" value="1"/>
</dbReference>
<dbReference type="InterPro" id="IPR000719">
    <property type="entry name" value="Prot_kinase_dom"/>
</dbReference>
<accession>A0A5B1CCK9</accession>
<dbReference type="AlphaFoldDB" id="A0A5B1CCK9"/>
<feature type="compositionally biased region" description="Pro residues" evidence="9">
    <location>
        <begin position="432"/>
        <end position="443"/>
    </location>
</feature>
<dbReference type="NCBIfam" id="NF033679">
    <property type="entry name" value="DNRLRE_dom"/>
    <property type="match status" value="1"/>
</dbReference>
<organism evidence="12 13">
    <name type="scientific">Rubripirellula obstinata</name>
    <dbReference type="NCBI Taxonomy" id="406547"/>
    <lineage>
        <taxon>Bacteria</taxon>
        <taxon>Pseudomonadati</taxon>
        <taxon>Planctomycetota</taxon>
        <taxon>Planctomycetia</taxon>
        <taxon>Pirellulales</taxon>
        <taxon>Pirellulaceae</taxon>
        <taxon>Rubripirellula</taxon>
    </lineage>
</organism>
<dbReference type="PROSITE" id="PS50011">
    <property type="entry name" value="PROTEIN_KINASE_DOM"/>
    <property type="match status" value="1"/>
</dbReference>
<sequence length="738" mass="79781">MPETASSYPFLTPPTSNDYLGSLAHYRVVSELGRGGMGYVFKAEDSKLKRSVALKVMNQKIAEVAGSRKRFISEARAMAAIHHDNVATIFEVGESGGTPFMAMEMLKGETLEERNRRKELLDFETVIQYATDIARGLEAAHVRGIVHRDIKPANIWIEAETNRIKILDFGLALASTPVDQLAGRGSVVGTPGYLSPEQARSDPLDNRSDLYSLGVVLYEMCTGKLPIQSKSVHQQLISILAHRPKPIDEVNPDVPKPLRDMIHKLLRKEPRSRFQSAKLLEAELKVVEEACHQQSEVAQAINRLKAGLDQVTTTDAAPVAASASPQVVENGFAGIDELPAPAMDPLAIPAGPLGQPGSISGAYQAVNPHAVGGNRPTRKKPPPQPSGLQKHLPLIAIACMGLIALPLMTFFFTGLGRSNENSIVMVPSGGNTPPPAKQPPAKQPPRSSISKPADQNKKKPQPKPVAAKPTPKPTPKQKPRPAPEPAKPEPKPAATPNPAGKEENKNSKNPNQAMTASDSVVVEKPSLEPENSAEPSKEASKEPAVTAYSGPTRVVAFGTIDKRGADAMVQEGSNDNMGLRPSLGVRTKGGTEVNHTYLRFDISQLKGSGDQIQDARLVLNLFGGKQPVGATVRVIGIKDAGLWPEDRIAWINSPSNEKLPKPLSKFPVLVKTTLTKAALDKHPGQVHLGGPKMVDFLRQEKDTVTFAIAGKWDERLLRFKSRERSLEESPLLQIVVPE</sequence>
<dbReference type="SMART" id="SM00220">
    <property type="entry name" value="S_TKc"/>
    <property type="match status" value="1"/>
</dbReference>
<comment type="caution">
    <text evidence="12">The sequence shown here is derived from an EMBL/GenBank/DDBJ whole genome shotgun (WGS) entry which is preliminary data.</text>
</comment>
<keyword evidence="6 12" id="KW-0418">Kinase</keyword>
<name>A0A5B1CCK9_9BACT</name>
<dbReference type="GO" id="GO:0005524">
    <property type="term" value="F:ATP binding"/>
    <property type="evidence" value="ECO:0007669"/>
    <property type="project" value="UniProtKB-UniRule"/>
</dbReference>
<dbReference type="InterPro" id="IPR055372">
    <property type="entry name" value="CBM96"/>
</dbReference>
<feature type="compositionally biased region" description="Polar residues" evidence="9">
    <location>
        <begin position="507"/>
        <end position="518"/>
    </location>
</feature>
<evidence type="ECO:0000256" key="9">
    <source>
        <dbReference type="SAM" id="MobiDB-lite"/>
    </source>
</evidence>
<feature type="domain" description="Protein kinase" evidence="11">
    <location>
        <begin position="26"/>
        <end position="286"/>
    </location>
</feature>
<feature type="region of interest" description="Disordered" evidence="9">
    <location>
        <begin position="424"/>
        <end position="546"/>
    </location>
</feature>
<dbReference type="GO" id="GO:0004674">
    <property type="term" value="F:protein serine/threonine kinase activity"/>
    <property type="evidence" value="ECO:0007669"/>
    <property type="project" value="UniProtKB-EC"/>
</dbReference>
<dbReference type="GO" id="GO:0005576">
    <property type="term" value="C:extracellular region"/>
    <property type="evidence" value="ECO:0007669"/>
    <property type="project" value="UniProtKB-SubCell"/>
</dbReference>
<dbReference type="InterPro" id="IPR017441">
    <property type="entry name" value="Protein_kinase_ATP_BS"/>
</dbReference>
<dbReference type="CDD" id="cd14014">
    <property type="entry name" value="STKc_PknB_like"/>
    <property type="match status" value="1"/>
</dbReference>
<evidence type="ECO:0000256" key="10">
    <source>
        <dbReference type="SAM" id="Phobius"/>
    </source>
</evidence>
<dbReference type="PROSITE" id="PS00107">
    <property type="entry name" value="PROTEIN_KINASE_ATP"/>
    <property type="match status" value="1"/>
</dbReference>
<dbReference type="EC" id="2.7.11.1" evidence="12"/>
<evidence type="ECO:0000259" key="11">
    <source>
        <dbReference type="PROSITE" id="PS50011"/>
    </source>
</evidence>
<evidence type="ECO:0000313" key="13">
    <source>
        <dbReference type="Proteomes" id="UP000322699"/>
    </source>
</evidence>
<feature type="binding site" evidence="8">
    <location>
        <position position="55"/>
    </location>
    <ligand>
        <name>ATP</name>
        <dbReference type="ChEBI" id="CHEBI:30616"/>
    </ligand>
</feature>
<evidence type="ECO:0000256" key="4">
    <source>
        <dbReference type="ARBA" id="ARBA00022729"/>
    </source>
</evidence>
<evidence type="ECO:0000256" key="1">
    <source>
        <dbReference type="ARBA" id="ARBA00004613"/>
    </source>
</evidence>
<evidence type="ECO:0000256" key="2">
    <source>
        <dbReference type="ARBA" id="ARBA00022525"/>
    </source>
</evidence>
<protein>
    <submittedName>
        <fullName evidence="12">Serine/threonine-protein kinase PknB</fullName>
        <ecNumber evidence="12">2.7.11.1</ecNumber>
    </submittedName>
</protein>
<keyword evidence="7 8" id="KW-0067">ATP-binding</keyword>
<dbReference type="Gene3D" id="3.30.200.20">
    <property type="entry name" value="Phosphorylase Kinase, domain 1"/>
    <property type="match status" value="1"/>
</dbReference>
<gene>
    <name evidence="12" type="primary">pknB_7</name>
    <name evidence="12" type="ORF">LF1_13910</name>
</gene>
<evidence type="ECO:0000256" key="5">
    <source>
        <dbReference type="ARBA" id="ARBA00022741"/>
    </source>
</evidence>
<evidence type="ECO:0000313" key="12">
    <source>
        <dbReference type="EMBL" id="KAA1258867.1"/>
    </source>
</evidence>
<comment type="subcellular location">
    <subcellularLocation>
        <location evidence="1">Secreted</location>
    </subcellularLocation>
</comment>
<dbReference type="SUPFAM" id="SSF56112">
    <property type="entry name" value="Protein kinase-like (PK-like)"/>
    <property type="match status" value="1"/>
</dbReference>
<dbReference type="Pfam" id="PF00069">
    <property type="entry name" value="Pkinase"/>
    <property type="match status" value="1"/>
</dbReference>
<keyword evidence="5 8" id="KW-0547">Nucleotide-binding</keyword>
<evidence type="ECO:0000256" key="6">
    <source>
        <dbReference type="ARBA" id="ARBA00022777"/>
    </source>
</evidence>
<reference evidence="12 13" key="1">
    <citation type="submission" date="2019-08" db="EMBL/GenBank/DDBJ databases">
        <title>Deep-cultivation of Planctomycetes and their phenomic and genomic characterization uncovers novel biology.</title>
        <authorList>
            <person name="Wiegand S."/>
            <person name="Jogler M."/>
            <person name="Boedeker C."/>
            <person name="Pinto D."/>
            <person name="Vollmers J."/>
            <person name="Rivas-Marin E."/>
            <person name="Kohn T."/>
            <person name="Peeters S.H."/>
            <person name="Heuer A."/>
            <person name="Rast P."/>
            <person name="Oberbeckmann S."/>
            <person name="Bunk B."/>
            <person name="Jeske O."/>
            <person name="Meyerdierks A."/>
            <person name="Storesund J.E."/>
            <person name="Kallscheuer N."/>
            <person name="Luecker S."/>
            <person name="Lage O.M."/>
            <person name="Pohl T."/>
            <person name="Merkel B.J."/>
            <person name="Hornburger P."/>
            <person name="Mueller R.-W."/>
            <person name="Bruemmer F."/>
            <person name="Labrenz M."/>
            <person name="Spormann A.M."/>
            <person name="Op Den Camp H."/>
            <person name="Overmann J."/>
            <person name="Amann R."/>
            <person name="Jetten M.S.M."/>
            <person name="Mascher T."/>
            <person name="Medema M.H."/>
            <person name="Devos D.P."/>
            <person name="Kaster A.-K."/>
            <person name="Ovreas L."/>
            <person name="Rohde M."/>
            <person name="Galperin M.Y."/>
            <person name="Jogler C."/>
        </authorList>
    </citation>
    <scope>NUCLEOTIDE SEQUENCE [LARGE SCALE GENOMIC DNA]</scope>
    <source>
        <strain evidence="12 13">LF1</strain>
    </source>
</reference>
<dbReference type="PANTHER" id="PTHR43289:SF34">
    <property type="entry name" value="SERINE_THREONINE-PROTEIN KINASE YBDM-RELATED"/>
    <property type="match status" value="1"/>
</dbReference>
<proteinExistence type="predicted"/>
<evidence type="ECO:0000256" key="3">
    <source>
        <dbReference type="ARBA" id="ARBA00022679"/>
    </source>
</evidence>
<dbReference type="OrthoDB" id="6111975at2"/>
<keyword evidence="3 12" id="KW-0808">Transferase</keyword>
<feature type="transmembrane region" description="Helical" evidence="10">
    <location>
        <begin position="392"/>
        <end position="415"/>
    </location>
</feature>
<keyword evidence="2" id="KW-0964">Secreted</keyword>
<dbReference type="Gene3D" id="1.10.510.10">
    <property type="entry name" value="Transferase(Phosphotransferase) domain 1"/>
    <property type="match status" value="1"/>
</dbReference>
<feature type="region of interest" description="Disordered" evidence="9">
    <location>
        <begin position="359"/>
        <end position="388"/>
    </location>
</feature>
<keyword evidence="10" id="KW-1133">Transmembrane helix</keyword>
<evidence type="ECO:0000256" key="8">
    <source>
        <dbReference type="PROSITE-ProRule" id="PRU10141"/>
    </source>
</evidence>
<dbReference type="Pfam" id="PF24517">
    <property type="entry name" value="CBM96"/>
    <property type="match status" value="1"/>
</dbReference>
<dbReference type="InterPro" id="IPR011009">
    <property type="entry name" value="Kinase-like_dom_sf"/>
</dbReference>
<keyword evidence="10" id="KW-0812">Transmembrane</keyword>
<dbReference type="EMBL" id="VRLW01000001">
    <property type="protein sequence ID" value="KAA1258867.1"/>
    <property type="molecule type" value="Genomic_DNA"/>
</dbReference>
<dbReference type="Proteomes" id="UP000322699">
    <property type="component" value="Unassembled WGS sequence"/>
</dbReference>